<sequence>MHESKSLDLTFGHENKERERWPCFTFIGDGICGVLREARVIDDECRADLSKAPRDGDGSGSSLGVELLEIDLISCFKSVNRRRHNRDVCGRCVREAEG</sequence>
<reference evidence="1 2" key="1">
    <citation type="journal article" date="2019" name="G3 (Bethesda)">
        <title>Sequencing of a Wild Apple (Malus baccata) Genome Unravels the Differences Between Cultivated and Wild Apple Species Regarding Disease Resistance and Cold Tolerance.</title>
        <authorList>
            <person name="Chen X."/>
        </authorList>
    </citation>
    <scope>NUCLEOTIDE SEQUENCE [LARGE SCALE GENOMIC DNA]</scope>
    <source>
        <strain evidence="2">cv. Shandingzi</strain>
        <tissue evidence="1">Leaves</tissue>
    </source>
</reference>
<keyword evidence="2" id="KW-1185">Reference proteome</keyword>
<dbReference type="Proteomes" id="UP000315295">
    <property type="component" value="Unassembled WGS sequence"/>
</dbReference>
<comment type="caution">
    <text evidence="1">The sequence shown here is derived from an EMBL/GenBank/DDBJ whole genome shotgun (WGS) entry which is preliminary data.</text>
</comment>
<proteinExistence type="predicted"/>
<name>A0A540MN20_MALBA</name>
<accession>A0A540MN20</accession>
<protein>
    <submittedName>
        <fullName evidence="1">Uncharacterized protein</fullName>
    </submittedName>
</protein>
<evidence type="ECO:0000313" key="2">
    <source>
        <dbReference type="Proteomes" id="UP000315295"/>
    </source>
</evidence>
<dbReference type="EMBL" id="VIEB01000221">
    <property type="protein sequence ID" value="TQE00142.1"/>
    <property type="molecule type" value="Genomic_DNA"/>
</dbReference>
<gene>
    <name evidence="1" type="ORF">C1H46_014252</name>
</gene>
<organism evidence="1 2">
    <name type="scientific">Malus baccata</name>
    <name type="common">Siberian crab apple</name>
    <name type="synonym">Pyrus baccata</name>
    <dbReference type="NCBI Taxonomy" id="106549"/>
    <lineage>
        <taxon>Eukaryota</taxon>
        <taxon>Viridiplantae</taxon>
        <taxon>Streptophyta</taxon>
        <taxon>Embryophyta</taxon>
        <taxon>Tracheophyta</taxon>
        <taxon>Spermatophyta</taxon>
        <taxon>Magnoliopsida</taxon>
        <taxon>eudicotyledons</taxon>
        <taxon>Gunneridae</taxon>
        <taxon>Pentapetalae</taxon>
        <taxon>rosids</taxon>
        <taxon>fabids</taxon>
        <taxon>Rosales</taxon>
        <taxon>Rosaceae</taxon>
        <taxon>Amygdaloideae</taxon>
        <taxon>Maleae</taxon>
        <taxon>Malus</taxon>
    </lineage>
</organism>
<dbReference type="AlphaFoldDB" id="A0A540MN20"/>
<evidence type="ECO:0000313" key="1">
    <source>
        <dbReference type="EMBL" id="TQE00142.1"/>
    </source>
</evidence>